<sequence>MCRLLARFISLPLTPSYRTSFRALLLNGSLSPRALPNASPTVPAAVNDICSDASSIRSRTTPRKRKSSVARGEGEGEGDTRPGRSPLNHCSSWRGHRTTWSRSAFRDRGVRAFHNPHDNATDDEAKQQQQQQQQKEEEEEEEEDSCFESWLQRNPLPPTRGSSSETAQLHPTASPSLPYSSTNEYGRNEGSPMITQRPKSGGGDGGGGGGGGGHEARQQAPCVYVAGVGPPGSVSPSREFRVSELVSVLEQLLLYPRVDWDVRKLAWVSYICTTVYEYEDHLSKWIPAVKVELPRLAPRPRSRGSGSTAVRRRASRGSVGGDEGWETREYKGVRSSGGIGSNGKDLLVSYLEELRSTAAGQRRWDLHRLPAMPAEGARYGELYGGVARQTEPDDEHGCGEAENTWKDLEMFPDEEELRMLSTAEGAGDEAAAGAASPTSSTSSAISLLPATDTLTNAVPSVLPMNTALVLLSADSAALGVWLGGRLVRHKVLTGYTVRQSAGGSQARRDRRTRGGGGRSVGAALRRAEAVRLWQATAARLTDWVSELSYCDILIRSGDTRVFAQLYEARRPAAPIGPRDPRWEGAGMSVPRPRLRDLFAVYGRLCTGRVKNLLSMNGSESKPPSRG</sequence>
<feature type="region of interest" description="Disordered" evidence="11">
    <location>
        <begin position="53"/>
        <end position="94"/>
    </location>
</feature>
<dbReference type="GO" id="GO:0036503">
    <property type="term" value="P:ERAD pathway"/>
    <property type="evidence" value="ECO:0007669"/>
    <property type="project" value="TreeGrafter"/>
</dbReference>
<evidence type="ECO:0000256" key="7">
    <source>
        <dbReference type="ARBA" id="ARBA00022801"/>
    </source>
</evidence>
<dbReference type="InterPro" id="IPR041175">
    <property type="entry name" value="VLRF1/Vms1"/>
</dbReference>
<evidence type="ECO:0000313" key="14">
    <source>
        <dbReference type="Proteomes" id="UP000747399"/>
    </source>
</evidence>
<feature type="compositionally biased region" description="Basic and acidic residues" evidence="11">
    <location>
        <begin position="72"/>
        <end position="82"/>
    </location>
</feature>
<keyword evidence="8" id="KW-0040">ANK repeat</keyword>
<evidence type="ECO:0000256" key="8">
    <source>
        <dbReference type="ARBA" id="ARBA00023043"/>
    </source>
</evidence>
<evidence type="ECO:0000256" key="2">
    <source>
        <dbReference type="ARBA" id="ARBA00009262"/>
    </source>
</evidence>
<evidence type="ECO:0000256" key="4">
    <source>
        <dbReference type="ARBA" id="ARBA00022722"/>
    </source>
</evidence>
<protein>
    <recommendedName>
        <fullName evidence="12">VLRF1 domain-containing protein</fullName>
    </recommendedName>
</protein>
<dbReference type="GO" id="GO:0016787">
    <property type="term" value="F:hydrolase activity"/>
    <property type="evidence" value="ECO:0007669"/>
    <property type="project" value="UniProtKB-KW"/>
</dbReference>
<dbReference type="Pfam" id="PF18826">
    <property type="entry name" value="bVLRF1"/>
    <property type="match status" value="1"/>
</dbReference>
<dbReference type="PANTHER" id="PTHR16036:SF2">
    <property type="entry name" value="TRNA ENDONUCLEASE ANKZF1"/>
    <property type="match status" value="1"/>
</dbReference>
<evidence type="ECO:0000313" key="13">
    <source>
        <dbReference type="EMBL" id="GIL66741.1"/>
    </source>
</evidence>
<evidence type="ECO:0000256" key="11">
    <source>
        <dbReference type="SAM" id="MobiDB-lite"/>
    </source>
</evidence>
<proteinExistence type="inferred from homology"/>
<comment type="caution">
    <text evidence="13">The sequence shown here is derived from an EMBL/GenBank/DDBJ whole genome shotgun (WGS) entry which is preliminary data.</text>
</comment>
<feature type="compositionally biased region" description="Gly residues" evidence="11">
    <location>
        <begin position="200"/>
        <end position="213"/>
    </location>
</feature>
<gene>
    <name evidence="13" type="ORF">Vafri_20220</name>
</gene>
<dbReference type="EMBL" id="BNCO01000089">
    <property type="protein sequence ID" value="GIL66741.1"/>
    <property type="molecule type" value="Genomic_DNA"/>
</dbReference>
<keyword evidence="7 10" id="KW-0378">Hydrolase</keyword>
<feature type="active site" evidence="10">
    <location>
        <position position="505"/>
    </location>
</feature>
<keyword evidence="14" id="KW-1185">Reference proteome</keyword>
<keyword evidence="9" id="KW-0175">Coiled coil</keyword>
<feature type="compositionally biased region" description="Polar residues" evidence="11">
    <location>
        <begin position="160"/>
        <end position="185"/>
    </location>
</feature>
<dbReference type="GO" id="GO:0005737">
    <property type="term" value="C:cytoplasm"/>
    <property type="evidence" value="ECO:0007669"/>
    <property type="project" value="UniProtKB-SubCell"/>
</dbReference>
<comment type="domain">
    <text evidence="10">The VLRF1 domain mediates binding to the 60S ribosomal subunit.</text>
</comment>
<evidence type="ECO:0000259" key="12">
    <source>
        <dbReference type="PROSITE" id="PS52044"/>
    </source>
</evidence>
<evidence type="ECO:0000256" key="6">
    <source>
        <dbReference type="ARBA" id="ARBA00022759"/>
    </source>
</evidence>
<dbReference type="AlphaFoldDB" id="A0A8J4BWH3"/>
<feature type="compositionally biased region" description="Basic and acidic residues" evidence="11">
    <location>
        <begin position="112"/>
        <end position="126"/>
    </location>
</feature>
<dbReference type="PANTHER" id="PTHR16036">
    <property type="entry name" value="ANKYRIN REPEAT AND ZINC FINGER DOMAIN-CONTAINING PROTEIN 1"/>
    <property type="match status" value="1"/>
</dbReference>
<feature type="domain" description="VLRF1" evidence="12">
    <location>
        <begin position="462"/>
        <end position="607"/>
    </location>
</feature>
<keyword evidence="5" id="KW-0677">Repeat</keyword>
<organism evidence="13 14">
    <name type="scientific">Volvox africanus</name>
    <dbReference type="NCBI Taxonomy" id="51714"/>
    <lineage>
        <taxon>Eukaryota</taxon>
        <taxon>Viridiplantae</taxon>
        <taxon>Chlorophyta</taxon>
        <taxon>core chlorophytes</taxon>
        <taxon>Chlorophyceae</taxon>
        <taxon>CS clade</taxon>
        <taxon>Chlamydomonadales</taxon>
        <taxon>Volvocaceae</taxon>
        <taxon>Volvox</taxon>
    </lineage>
</organism>
<feature type="region of interest" description="Disordered" evidence="11">
    <location>
        <begin position="297"/>
        <end position="325"/>
    </location>
</feature>
<dbReference type="GO" id="GO:0004519">
    <property type="term" value="F:endonuclease activity"/>
    <property type="evidence" value="ECO:0007669"/>
    <property type="project" value="UniProtKB-KW"/>
</dbReference>
<keyword evidence="4 10" id="KW-0540">Nuclease</keyword>
<accession>A0A8J4BWH3</accession>
<dbReference type="InterPro" id="IPR047139">
    <property type="entry name" value="ANKZ1/VMS1"/>
</dbReference>
<dbReference type="Proteomes" id="UP000747399">
    <property type="component" value="Unassembled WGS sequence"/>
</dbReference>
<feature type="compositionally biased region" description="Acidic residues" evidence="11">
    <location>
        <begin position="136"/>
        <end position="146"/>
    </location>
</feature>
<keyword evidence="6 10" id="KW-0255">Endonuclease</keyword>
<dbReference type="PROSITE" id="PS52044">
    <property type="entry name" value="VLRF1"/>
    <property type="match status" value="1"/>
</dbReference>
<name>A0A8J4BWH3_9CHLO</name>
<comment type="subcellular location">
    <subcellularLocation>
        <location evidence="1">Cytoplasm</location>
    </subcellularLocation>
</comment>
<comment type="similarity">
    <text evidence="2 10">Belongs to the ANKZF1/VMS1 family.</text>
</comment>
<reference evidence="13" key="1">
    <citation type="journal article" date="2021" name="Proc. Natl. Acad. Sci. U.S.A.">
        <title>Three genomes in the algal genus Volvox reveal the fate of a haploid sex-determining region after a transition to homothallism.</title>
        <authorList>
            <person name="Yamamoto K."/>
            <person name="Hamaji T."/>
            <person name="Kawai-Toyooka H."/>
            <person name="Matsuzaki R."/>
            <person name="Takahashi F."/>
            <person name="Nishimura Y."/>
            <person name="Kawachi M."/>
            <person name="Noguchi H."/>
            <person name="Minakuchi Y."/>
            <person name="Umen J.G."/>
            <person name="Toyoda A."/>
            <person name="Nozaki H."/>
        </authorList>
    </citation>
    <scope>NUCLEOTIDE SEQUENCE</scope>
    <source>
        <strain evidence="13">NIES-3780</strain>
    </source>
</reference>
<feature type="region of interest" description="Disordered" evidence="11">
    <location>
        <begin position="498"/>
        <end position="520"/>
    </location>
</feature>
<evidence type="ECO:0000256" key="10">
    <source>
        <dbReference type="PROSITE-ProRule" id="PRU01389"/>
    </source>
</evidence>
<evidence type="ECO:0000256" key="9">
    <source>
        <dbReference type="ARBA" id="ARBA00023054"/>
    </source>
</evidence>
<evidence type="ECO:0000256" key="1">
    <source>
        <dbReference type="ARBA" id="ARBA00004496"/>
    </source>
</evidence>
<evidence type="ECO:0000256" key="5">
    <source>
        <dbReference type="ARBA" id="ARBA00022737"/>
    </source>
</evidence>
<keyword evidence="3 10" id="KW-0963">Cytoplasm</keyword>
<evidence type="ECO:0000256" key="3">
    <source>
        <dbReference type="ARBA" id="ARBA00022490"/>
    </source>
</evidence>
<feature type="region of interest" description="Disordered" evidence="11">
    <location>
        <begin position="112"/>
        <end position="217"/>
    </location>
</feature>